<feature type="compositionally biased region" description="Low complexity" evidence="1">
    <location>
        <begin position="7"/>
        <end position="17"/>
    </location>
</feature>
<dbReference type="WBParaSite" id="ALUE_0001102301-mRNA-1">
    <property type="protein sequence ID" value="ALUE_0001102301-mRNA-1"/>
    <property type="gene ID" value="ALUE_0001102301"/>
</dbReference>
<keyword evidence="2" id="KW-1185">Reference proteome</keyword>
<evidence type="ECO:0000313" key="2">
    <source>
        <dbReference type="Proteomes" id="UP000036681"/>
    </source>
</evidence>
<reference evidence="3" key="1">
    <citation type="submission" date="2017-02" db="UniProtKB">
        <authorList>
            <consortium name="WormBaseParasite"/>
        </authorList>
    </citation>
    <scope>IDENTIFICATION</scope>
</reference>
<sequence>MKTMSEVSSSRSVAASRQNTGNNIATLKHIPVSKSPRNTISAKQRSTDSPILCATARSVRSPMIETARASTPSSSSEQGSTTSSKAASSTKTARSSHSKKGNASEAHILREIIVKTKRKKK</sequence>
<evidence type="ECO:0000313" key="3">
    <source>
        <dbReference type="WBParaSite" id="ALUE_0001102301-mRNA-1"/>
    </source>
</evidence>
<name>A0A0M3I352_ASCLU</name>
<dbReference type="Proteomes" id="UP000036681">
    <property type="component" value="Unplaced"/>
</dbReference>
<evidence type="ECO:0000256" key="1">
    <source>
        <dbReference type="SAM" id="MobiDB-lite"/>
    </source>
</evidence>
<feature type="compositionally biased region" description="Polar residues" evidence="1">
    <location>
        <begin position="35"/>
        <end position="49"/>
    </location>
</feature>
<feature type="region of interest" description="Disordered" evidence="1">
    <location>
        <begin position="1"/>
        <end position="121"/>
    </location>
</feature>
<accession>A0A0M3I352</accession>
<feature type="compositionally biased region" description="Low complexity" evidence="1">
    <location>
        <begin position="70"/>
        <end position="93"/>
    </location>
</feature>
<proteinExistence type="predicted"/>
<dbReference type="AlphaFoldDB" id="A0A0M3I352"/>
<protein>
    <submittedName>
        <fullName evidence="3">Uncharacterized protein</fullName>
    </submittedName>
</protein>
<organism evidence="2 3">
    <name type="scientific">Ascaris lumbricoides</name>
    <name type="common">Giant roundworm</name>
    <dbReference type="NCBI Taxonomy" id="6252"/>
    <lineage>
        <taxon>Eukaryota</taxon>
        <taxon>Metazoa</taxon>
        <taxon>Ecdysozoa</taxon>
        <taxon>Nematoda</taxon>
        <taxon>Chromadorea</taxon>
        <taxon>Rhabditida</taxon>
        <taxon>Spirurina</taxon>
        <taxon>Ascaridomorpha</taxon>
        <taxon>Ascaridoidea</taxon>
        <taxon>Ascarididae</taxon>
        <taxon>Ascaris</taxon>
    </lineage>
</organism>